<dbReference type="AlphaFoldDB" id="A0A9D9DJ26"/>
<evidence type="ECO:0000313" key="2">
    <source>
        <dbReference type="EMBL" id="MBO8427827.1"/>
    </source>
</evidence>
<feature type="transmembrane region" description="Helical" evidence="1">
    <location>
        <begin position="33"/>
        <end position="52"/>
    </location>
</feature>
<organism evidence="2 3">
    <name type="scientific">Candidatus Onthovivens merdipullorum</name>
    <dbReference type="NCBI Taxonomy" id="2840889"/>
    <lineage>
        <taxon>Bacteria</taxon>
        <taxon>Bacillati</taxon>
        <taxon>Bacillota</taxon>
        <taxon>Bacilli</taxon>
        <taxon>Bacillales</taxon>
        <taxon>Candidatus Onthovivens</taxon>
    </lineage>
</organism>
<name>A0A9D9DJ26_9BACL</name>
<feature type="transmembrane region" description="Helical" evidence="1">
    <location>
        <begin position="154"/>
        <end position="176"/>
    </location>
</feature>
<evidence type="ECO:0000256" key="1">
    <source>
        <dbReference type="SAM" id="Phobius"/>
    </source>
</evidence>
<feature type="transmembrane region" description="Helical" evidence="1">
    <location>
        <begin position="188"/>
        <end position="214"/>
    </location>
</feature>
<reference evidence="2" key="2">
    <citation type="journal article" date="2021" name="PeerJ">
        <title>Extensive microbial diversity within the chicken gut microbiome revealed by metagenomics and culture.</title>
        <authorList>
            <person name="Gilroy R."/>
            <person name="Ravi A."/>
            <person name="Getino M."/>
            <person name="Pursley I."/>
            <person name="Horton D.L."/>
            <person name="Alikhan N.F."/>
            <person name="Baker D."/>
            <person name="Gharbi K."/>
            <person name="Hall N."/>
            <person name="Watson M."/>
            <person name="Adriaenssens E.M."/>
            <person name="Foster-Nyarko E."/>
            <person name="Jarju S."/>
            <person name="Secka A."/>
            <person name="Antonio M."/>
            <person name="Oren A."/>
            <person name="Chaudhuri R.R."/>
            <person name="La Ragione R."/>
            <person name="Hildebrand F."/>
            <person name="Pallen M.J."/>
        </authorList>
    </citation>
    <scope>NUCLEOTIDE SEQUENCE</scope>
    <source>
        <strain evidence="2">11159</strain>
    </source>
</reference>
<accession>A0A9D9DJ26</accession>
<evidence type="ECO:0000313" key="3">
    <source>
        <dbReference type="Proteomes" id="UP000823613"/>
    </source>
</evidence>
<keyword evidence="1" id="KW-1133">Transmembrane helix</keyword>
<feature type="transmembrane region" description="Helical" evidence="1">
    <location>
        <begin position="89"/>
        <end position="110"/>
    </location>
</feature>
<keyword evidence="1" id="KW-0812">Transmembrane</keyword>
<dbReference type="Proteomes" id="UP000823613">
    <property type="component" value="Unassembled WGS sequence"/>
</dbReference>
<comment type="caution">
    <text evidence="2">The sequence shown here is derived from an EMBL/GenBank/DDBJ whole genome shotgun (WGS) entry which is preliminary data.</text>
</comment>
<keyword evidence="1" id="KW-0472">Membrane</keyword>
<dbReference type="EMBL" id="JADIMY010000093">
    <property type="protein sequence ID" value="MBO8427827.1"/>
    <property type="molecule type" value="Genomic_DNA"/>
</dbReference>
<sequence>MKISKMFKNCKVFIKNLYIKIANIINRYRLKEVVSLLTPLALSIINFISLFIDFDYGQLYIAIFFLLYSITLFLFNFTSLVNKFINPYILGLIMLISFALPMIASLGYMLFRKEGYKLLFDWLSYGYALYAFIKLGLSIYKLNKYKKINNPKDMTLGLLGLISSLFTLSVLENYLLELTSSKNDYSMFIVSLLTQFSVFIWAIIIIFILLYKYLISRRNKESSMGNDS</sequence>
<gene>
    <name evidence="2" type="ORF">IAC58_04675</name>
</gene>
<feature type="transmembrane region" description="Helical" evidence="1">
    <location>
        <begin position="122"/>
        <end position="142"/>
    </location>
</feature>
<feature type="transmembrane region" description="Helical" evidence="1">
    <location>
        <begin position="58"/>
        <end position="77"/>
    </location>
</feature>
<protein>
    <submittedName>
        <fullName evidence="2">Uncharacterized protein</fullName>
    </submittedName>
</protein>
<reference evidence="2" key="1">
    <citation type="submission" date="2020-10" db="EMBL/GenBank/DDBJ databases">
        <authorList>
            <person name="Gilroy R."/>
        </authorList>
    </citation>
    <scope>NUCLEOTIDE SEQUENCE</scope>
    <source>
        <strain evidence="2">11159</strain>
    </source>
</reference>
<proteinExistence type="predicted"/>